<dbReference type="RefSeq" id="WP_129794836.1">
    <property type="nucleotide sequence ID" value="NZ_CATVPX010000017.1"/>
</dbReference>
<keyword evidence="1" id="KW-0175">Coiled coil</keyword>
<comment type="caution">
    <text evidence="2">The sequence shown here is derived from an EMBL/GenBank/DDBJ whole genome shotgun (WGS) entry which is preliminary data.</text>
</comment>
<evidence type="ECO:0000313" key="2">
    <source>
        <dbReference type="EMBL" id="RYS80470.1"/>
    </source>
</evidence>
<dbReference type="AlphaFoldDB" id="A0A4Q5C6T8"/>
<evidence type="ECO:0000256" key="1">
    <source>
        <dbReference type="SAM" id="Coils"/>
    </source>
</evidence>
<accession>A0A4Q5C6T8</accession>
<dbReference type="EMBL" id="RCYR01000009">
    <property type="protein sequence ID" value="RYS80470.1"/>
    <property type="molecule type" value="Genomic_DNA"/>
</dbReference>
<evidence type="ECO:0000313" key="3">
    <source>
        <dbReference type="Proteomes" id="UP000292665"/>
    </source>
</evidence>
<gene>
    <name evidence="2" type="ORF">EAI93_06360</name>
</gene>
<feature type="coiled-coil region" evidence="1">
    <location>
        <begin position="3"/>
        <end position="37"/>
    </location>
</feature>
<proteinExistence type="predicted"/>
<organism evidence="2 3">
    <name type="scientific">[Ruminococcus] torques</name>
    <dbReference type="NCBI Taxonomy" id="33039"/>
    <lineage>
        <taxon>Bacteria</taxon>
        <taxon>Bacillati</taxon>
        <taxon>Bacillota</taxon>
        <taxon>Clostridia</taxon>
        <taxon>Lachnospirales</taxon>
        <taxon>Lachnospiraceae</taxon>
        <taxon>Mediterraneibacter</taxon>
    </lineage>
</organism>
<dbReference type="Proteomes" id="UP000292665">
    <property type="component" value="Unassembled WGS sequence"/>
</dbReference>
<sequence>MVTKEILIQYSDLQEEIKEVRDRIEKTENQIERIEREGAVCDKVMGGDGGLQPFKIEGFPYPEYSRKKTLLYARKATLTGLEMELLETLNQVEEFIASVTDSRMRRIITLRFIENLSWNKVADRIGGGNSEDGVRMSFERFMKK</sequence>
<name>A0A4Q5C6T8_9FIRM</name>
<reference evidence="2 3" key="1">
    <citation type="journal article" date="2019" name="Science, e1252229">
        <title>Invertible promoters mediate bacterial phase variation, antibiotic resistance, and host adaptation in the gut.</title>
        <authorList>
            <person name="Jiang X."/>
            <person name="Hall A.B."/>
            <person name="Arthur T.D."/>
            <person name="Plichta D.R."/>
            <person name="Covington C.T."/>
            <person name="Poyet M."/>
            <person name="Crothers J."/>
            <person name="Moses P.L."/>
            <person name="Tolonen A.C."/>
            <person name="Vlamakis H."/>
            <person name="Alm E.J."/>
            <person name="Xavier R.J."/>
        </authorList>
    </citation>
    <scope>NUCLEOTIDE SEQUENCE [LARGE SCALE GENOMIC DNA]</scope>
    <source>
        <strain evidence="3">aa_0143</strain>
    </source>
</reference>
<protein>
    <submittedName>
        <fullName evidence="2">Uncharacterized protein</fullName>
    </submittedName>
</protein>